<dbReference type="OrthoDB" id="1095098at2759"/>
<dbReference type="AlphaFoldDB" id="A0A4Y7J6K6"/>
<protein>
    <submittedName>
        <fullName evidence="2">Uncharacterized protein</fullName>
    </submittedName>
</protein>
<dbReference type="Proteomes" id="UP000316621">
    <property type="component" value="Chromosome 3"/>
</dbReference>
<sequence>MAAAAGARTLSQILTQSKKLSILSSSGSTSSRFVTTKNLSSKSEGGGGSLIEVNLETDGENEIIGMKRLEDAIYGIIVRRSAPDWLPFSPGSSYWVPPKKRPQGFAELIGKLANPLSEDETLSLNTARGWPSTSFFIDGSSSPHSLSPHIVEKEIVVEEPIAVEKKEKSKKSTKAASQPEDEEG</sequence>
<accession>A0A4Y7J6K6</accession>
<gene>
    <name evidence="2" type="ORF">C5167_015628</name>
</gene>
<dbReference type="EMBL" id="CM010717">
    <property type="protein sequence ID" value="RZC56773.1"/>
    <property type="molecule type" value="Genomic_DNA"/>
</dbReference>
<reference evidence="2 3" key="1">
    <citation type="journal article" date="2018" name="Science">
        <title>The opium poppy genome and morphinan production.</title>
        <authorList>
            <person name="Guo L."/>
            <person name="Winzer T."/>
            <person name="Yang X."/>
            <person name="Li Y."/>
            <person name="Ning Z."/>
            <person name="He Z."/>
            <person name="Teodor R."/>
            <person name="Lu Y."/>
            <person name="Bowser T.A."/>
            <person name="Graham I.A."/>
            <person name="Ye K."/>
        </authorList>
    </citation>
    <scope>NUCLEOTIDE SEQUENCE [LARGE SCALE GENOMIC DNA]</scope>
    <source>
        <strain evidence="3">cv. HN1</strain>
        <tissue evidence="2">Leaves</tissue>
    </source>
</reference>
<dbReference type="Gramene" id="RZC56773">
    <property type="protein sequence ID" value="RZC56773"/>
    <property type="gene ID" value="C5167_015628"/>
</dbReference>
<feature type="region of interest" description="Disordered" evidence="1">
    <location>
        <begin position="162"/>
        <end position="184"/>
    </location>
</feature>
<keyword evidence="3" id="KW-1185">Reference proteome</keyword>
<evidence type="ECO:0000313" key="3">
    <source>
        <dbReference type="Proteomes" id="UP000316621"/>
    </source>
</evidence>
<proteinExistence type="predicted"/>
<organism evidence="2 3">
    <name type="scientific">Papaver somniferum</name>
    <name type="common">Opium poppy</name>
    <dbReference type="NCBI Taxonomy" id="3469"/>
    <lineage>
        <taxon>Eukaryota</taxon>
        <taxon>Viridiplantae</taxon>
        <taxon>Streptophyta</taxon>
        <taxon>Embryophyta</taxon>
        <taxon>Tracheophyta</taxon>
        <taxon>Spermatophyta</taxon>
        <taxon>Magnoliopsida</taxon>
        <taxon>Ranunculales</taxon>
        <taxon>Papaveraceae</taxon>
        <taxon>Papaveroideae</taxon>
        <taxon>Papaver</taxon>
    </lineage>
</organism>
<dbReference type="PANTHER" id="PTHR33972">
    <property type="entry name" value="EXPRESSED PROTEIN"/>
    <property type="match status" value="1"/>
</dbReference>
<evidence type="ECO:0000313" key="2">
    <source>
        <dbReference type="EMBL" id="RZC56773.1"/>
    </source>
</evidence>
<dbReference type="PANTHER" id="PTHR33972:SF2">
    <property type="entry name" value="OS04G0606700 PROTEIN"/>
    <property type="match status" value="1"/>
</dbReference>
<evidence type="ECO:0000256" key="1">
    <source>
        <dbReference type="SAM" id="MobiDB-lite"/>
    </source>
</evidence>
<name>A0A4Y7J6K6_PAPSO</name>